<dbReference type="PANTHER" id="PTHR34137:SF1">
    <property type="entry name" value="EXODEOXYRIBONUCLEASE 7 SMALL SUBUNIT"/>
    <property type="match status" value="1"/>
</dbReference>
<dbReference type="GO" id="GO:0005829">
    <property type="term" value="C:cytosol"/>
    <property type="evidence" value="ECO:0007669"/>
    <property type="project" value="TreeGrafter"/>
</dbReference>
<reference evidence="7 8" key="1">
    <citation type="journal article" date="2018" name="BMC Genomics">
        <title>Whole genome sequencing and function prediction of 133 gut anaerobes isolated from chicken caecum in pure cultures.</title>
        <authorList>
            <person name="Medvecky M."/>
            <person name="Cejkova D."/>
            <person name="Polansky O."/>
            <person name="Karasova D."/>
            <person name="Kubasova T."/>
            <person name="Cizek A."/>
            <person name="Rychlik I."/>
        </authorList>
    </citation>
    <scope>NUCLEOTIDE SEQUENCE [LARGE SCALE GENOMIC DNA]</scope>
    <source>
        <strain evidence="7 8">An13</strain>
    </source>
</reference>
<evidence type="ECO:0000256" key="2">
    <source>
        <dbReference type="ARBA" id="ARBA00022490"/>
    </source>
</evidence>
<protein>
    <recommendedName>
        <fullName evidence="6">Exodeoxyribonuclease 7 small subunit</fullName>
        <ecNumber evidence="6">3.1.11.6</ecNumber>
    </recommendedName>
    <alternativeName>
        <fullName evidence="6">Exodeoxyribonuclease VII small subunit</fullName>
        <shortName evidence="6">Exonuclease VII small subunit</shortName>
    </alternativeName>
</protein>
<dbReference type="Pfam" id="PF02609">
    <property type="entry name" value="Exonuc_VII_S"/>
    <property type="match status" value="1"/>
</dbReference>
<evidence type="ECO:0000256" key="6">
    <source>
        <dbReference type="HAMAP-Rule" id="MF_00337"/>
    </source>
</evidence>
<dbReference type="HAMAP" id="MF_00337">
    <property type="entry name" value="Exonuc_7_S"/>
    <property type="match status" value="1"/>
</dbReference>
<comment type="subunit">
    <text evidence="6">Heterooligomer composed of large and small subunits.</text>
</comment>
<comment type="function">
    <text evidence="6">Bidirectionally degrades single-stranded DNA into large acid-insoluble oligonucleotides, which are then degraded further into small acid-soluble oligonucleotides.</text>
</comment>
<dbReference type="EMBL" id="NFLJ01000043">
    <property type="protein sequence ID" value="OUQ32340.1"/>
    <property type="molecule type" value="Genomic_DNA"/>
</dbReference>
<dbReference type="GO" id="GO:0008855">
    <property type="term" value="F:exodeoxyribonuclease VII activity"/>
    <property type="evidence" value="ECO:0007669"/>
    <property type="project" value="UniProtKB-UniRule"/>
</dbReference>
<dbReference type="GO" id="GO:0006308">
    <property type="term" value="P:DNA catabolic process"/>
    <property type="evidence" value="ECO:0007669"/>
    <property type="project" value="UniProtKB-UniRule"/>
</dbReference>
<evidence type="ECO:0000256" key="3">
    <source>
        <dbReference type="ARBA" id="ARBA00022722"/>
    </source>
</evidence>
<dbReference type="Proteomes" id="UP000195305">
    <property type="component" value="Unassembled WGS sequence"/>
</dbReference>
<evidence type="ECO:0000313" key="7">
    <source>
        <dbReference type="EMBL" id="OUQ32340.1"/>
    </source>
</evidence>
<evidence type="ECO:0000256" key="5">
    <source>
        <dbReference type="ARBA" id="ARBA00022839"/>
    </source>
</evidence>
<dbReference type="GO" id="GO:0009318">
    <property type="term" value="C:exodeoxyribonuclease VII complex"/>
    <property type="evidence" value="ECO:0007669"/>
    <property type="project" value="UniProtKB-UniRule"/>
</dbReference>
<organism evidence="7 8">
    <name type="scientific">Massilimicrobiota timonensis</name>
    <dbReference type="NCBI Taxonomy" id="1776392"/>
    <lineage>
        <taxon>Bacteria</taxon>
        <taxon>Bacillati</taxon>
        <taxon>Bacillota</taxon>
        <taxon>Erysipelotrichia</taxon>
        <taxon>Erysipelotrichales</taxon>
        <taxon>Erysipelotrichaceae</taxon>
        <taxon>Massilimicrobiota</taxon>
    </lineage>
</organism>
<gene>
    <name evidence="6" type="primary">xseB</name>
    <name evidence="7" type="ORF">B5E75_12360</name>
</gene>
<dbReference type="RefSeq" id="WP_087359680.1">
    <property type="nucleotide sequence ID" value="NZ_AP031415.1"/>
</dbReference>
<comment type="similarity">
    <text evidence="1 6">Belongs to the XseB family.</text>
</comment>
<evidence type="ECO:0000313" key="8">
    <source>
        <dbReference type="Proteomes" id="UP000195305"/>
    </source>
</evidence>
<accession>A0A1Y4SSE9</accession>
<dbReference type="NCBIfam" id="TIGR01280">
    <property type="entry name" value="xseB"/>
    <property type="match status" value="1"/>
</dbReference>
<dbReference type="Gene3D" id="1.10.287.1040">
    <property type="entry name" value="Exonuclease VII, small subunit"/>
    <property type="match status" value="1"/>
</dbReference>
<dbReference type="PIRSF" id="PIRSF006488">
    <property type="entry name" value="Exonuc_VII_S"/>
    <property type="match status" value="1"/>
</dbReference>
<dbReference type="SUPFAM" id="SSF116842">
    <property type="entry name" value="XseB-like"/>
    <property type="match status" value="1"/>
</dbReference>
<comment type="catalytic activity">
    <reaction evidence="6">
        <text>Exonucleolytic cleavage in either 5'- to 3'- or 3'- to 5'-direction to yield nucleoside 5'-phosphates.</text>
        <dbReference type="EC" id="3.1.11.6"/>
    </reaction>
</comment>
<comment type="caution">
    <text evidence="7">The sequence shown here is derived from an EMBL/GenBank/DDBJ whole genome shotgun (WGS) entry which is preliminary data.</text>
</comment>
<evidence type="ECO:0000256" key="1">
    <source>
        <dbReference type="ARBA" id="ARBA00009998"/>
    </source>
</evidence>
<dbReference type="InterPro" id="IPR003761">
    <property type="entry name" value="Exonuc_VII_S"/>
</dbReference>
<dbReference type="EC" id="3.1.11.6" evidence="6"/>
<keyword evidence="4 6" id="KW-0378">Hydrolase</keyword>
<dbReference type="OrthoDB" id="9798666at2"/>
<evidence type="ECO:0000256" key="4">
    <source>
        <dbReference type="ARBA" id="ARBA00022801"/>
    </source>
</evidence>
<keyword evidence="5 6" id="KW-0269">Exonuclease</keyword>
<keyword evidence="2 6" id="KW-0963">Cytoplasm</keyword>
<keyword evidence="8" id="KW-1185">Reference proteome</keyword>
<name>A0A1Y4SSE9_9FIRM</name>
<dbReference type="InterPro" id="IPR037004">
    <property type="entry name" value="Exonuc_VII_ssu_sf"/>
</dbReference>
<dbReference type="PANTHER" id="PTHR34137">
    <property type="entry name" value="EXODEOXYRIBONUCLEASE 7 SMALL SUBUNIT"/>
    <property type="match status" value="1"/>
</dbReference>
<dbReference type="AlphaFoldDB" id="A0A1Y4SSE9"/>
<keyword evidence="3 6" id="KW-0540">Nuclease</keyword>
<comment type="subcellular location">
    <subcellularLocation>
        <location evidence="6">Cytoplasm</location>
    </subcellularLocation>
</comment>
<proteinExistence type="inferred from homology"/>
<sequence length="72" mass="8371">MEKMTYEQAILRLEEIVNSLENNEIPLEDSIALFQEGVTLCQYCDNKLKNIQEKVAQIYEDGQLKDFKEGES</sequence>